<keyword evidence="1" id="KW-0732">Signal</keyword>
<evidence type="ECO:0000256" key="1">
    <source>
        <dbReference type="SAM" id="SignalP"/>
    </source>
</evidence>
<evidence type="ECO:0000313" key="3">
    <source>
        <dbReference type="Proteomes" id="UP000664109"/>
    </source>
</evidence>
<proteinExistence type="predicted"/>
<comment type="caution">
    <text evidence="2">The sequence shown here is derived from an EMBL/GenBank/DDBJ whole genome shotgun (WGS) entry which is preliminary data.</text>
</comment>
<organism evidence="2 3">
    <name type="scientific">Streptomyces zhihengii</name>
    <dbReference type="NCBI Taxonomy" id="1818004"/>
    <lineage>
        <taxon>Bacteria</taxon>
        <taxon>Bacillati</taxon>
        <taxon>Actinomycetota</taxon>
        <taxon>Actinomycetes</taxon>
        <taxon>Kitasatosporales</taxon>
        <taxon>Streptomycetaceae</taxon>
        <taxon>Streptomyces</taxon>
    </lineage>
</organism>
<reference evidence="2 3" key="1">
    <citation type="journal article" date="2016" name="Arch. Microbiol.">
        <title>Streptomyces zhihengii sp. nov., isolated from rhizospheric soil of Psammosilene tunicoides.</title>
        <authorList>
            <person name="Huang M.J."/>
            <person name="Fei J.J."/>
            <person name="Salam N."/>
            <person name="Kim C.J."/>
            <person name="Hozzein W.N."/>
            <person name="Xiao M."/>
            <person name="Huang H.Q."/>
            <person name="Li W.J."/>
        </authorList>
    </citation>
    <scope>NUCLEOTIDE SEQUENCE [LARGE SCALE GENOMIC DNA]</scope>
    <source>
        <strain evidence="2 3">YIM T102</strain>
    </source>
</reference>
<name>A0ABS2US12_9ACTN</name>
<feature type="signal peptide" evidence="1">
    <location>
        <begin position="1"/>
        <end position="19"/>
    </location>
</feature>
<dbReference type="RefSeq" id="WP_205374352.1">
    <property type="nucleotide sequence ID" value="NZ_JAFEJA010000001.1"/>
</dbReference>
<evidence type="ECO:0000313" key="2">
    <source>
        <dbReference type="EMBL" id="MBM9620351.1"/>
    </source>
</evidence>
<dbReference type="Proteomes" id="UP000664109">
    <property type="component" value="Unassembled WGS sequence"/>
</dbReference>
<gene>
    <name evidence="2" type="ORF">JE024_16705</name>
</gene>
<sequence>MNRTVGILCTLAAAVAAFGAAVTNGEPSWEVKPATAVANGEPSWESEPAVVNGEPSWEAEPTHVVVAGGTELSWESAPADADADA</sequence>
<dbReference type="EMBL" id="JAFEJA010000001">
    <property type="protein sequence ID" value="MBM9620351.1"/>
    <property type="molecule type" value="Genomic_DNA"/>
</dbReference>
<feature type="chain" id="PRO_5047093458" evidence="1">
    <location>
        <begin position="20"/>
        <end position="85"/>
    </location>
</feature>
<keyword evidence="3" id="KW-1185">Reference proteome</keyword>
<protein>
    <submittedName>
        <fullName evidence="2">Uncharacterized protein</fullName>
    </submittedName>
</protein>
<accession>A0ABS2US12</accession>